<dbReference type="GO" id="GO:0016020">
    <property type="term" value="C:membrane"/>
    <property type="evidence" value="ECO:0007669"/>
    <property type="project" value="UniProtKB-SubCell"/>
</dbReference>
<dbReference type="GO" id="GO:0004674">
    <property type="term" value="F:protein serine/threonine kinase activity"/>
    <property type="evidence" value="ECO:0007669"/>
    <property type="project" value="UniProtKB-EC"/>
</dbReference>
<keyword evidence="3 6" id="KW-0547">Nucleotide-binding</keyword>
<dbReference type="SMART" id="SM00220">
    <property type="entry name" value="S_TKc"/>
    <property type="match status" value="1"/>
</dbReference>
<dbReference type="InterPro" id="IPR029787">
    <property type="entry name" value="Nucleotide_cyclase"/>
</dbReference>
<feature type="domain" description="Protein kinase" evidence="7">
    <location>
        <begin position="232"/>
        <end position="514"/>
    </location>
</feature>
<dbReference type="AlphaFoldDB" id="A0A5B9QFX9"/>
<name>A0A5B9QFX9_9BACT</name>
<dbReference type="InterPro" id="IPR017441">
    <property type="entry name" value="Protein_kinase_ATP_BS"/>
</dbReference>
<evidence type="ECO:0000256" key="2">
    <source>
        <dbReference type="ARBA" id="ARBA00022679"/>
    </source>
</evidence>
<dbReference type="CDD" id="cd07302">
    <property type="entry name" value="CHD"/>
    <property type="match status" value="1"/>
</dbReference>
<evidence type="ECO:0000256" key="6">
    <source>
        <dbReference type="PROSITE-ProRule" id="PRU10141"/>
    </source>
</evidence>
<dbReference type="Proteomes" id="UP000323917">
    <property type="component" value="Chromosome"/>
</dbReference>
<dbReference type="SUPFAM" id="SSF55073">
    <property type="entry name" value="Nucleotide cyclase"/>
    <property type="match status" value="1"/>
</dbReference>
<gene>
    <name evidence="9" type="primary">pknB_9</name>
    <name evidence="9" type="ORF">Pr1d_38940</name>
</gene>
<dbReference type="InterPro" id="IPR011009">
    <property type="entry name" value="Kinase-like_dom_sf"/>
</dbReference>
<dbReference type="GO" id="GO:0004016">
    <property type="term" value="F:adenylate cyclase activity"/>
    <property type="evidence" value="ECO:0007669"/>
    <property type="project" value="UniProtKB-ARBA"/>
</dbReference>
<dbReference type="InterPro" id="IPR008271">
    <property type="entry name" value="Ser/Thr_kinase_AS"/>
</dbReference>
<comment type="subcellular location">
    <subcellularLocation>
        <location evidence="1">Membrane</location>
        <topology evidence="1">Single-pass membrane protein</topology>
    </subcellularLocation>
</comment>
<dbReference type="KEGG" id="bgok:Pr1d_38940"/>
<evidence type="ECO:0000256" key="4">
    <source>
        <dbReference type="ARBA" id="ARBA00022777"/>
    </source>
</evidence>
<dbReference type="InterPro" id="IPR000719">
    <property type="entry name" value="Prot_kinase_dom"/>
</dbReference>
<keyword evidence="2 9" id="KW-0808">Transferase</keyword>
<dbReference type="SUPFAM" id="SSF56112">
    <property type="entry name" value="Protein kinase-like (PK-like)"/>
    <property type="match status" value="1"/>
</dbReference>
<dbReference type="Gene3D" id="1.10.510.10">
    <property type="entry name" value="Transferase(Phosphotransferase) domain 1"/>
    <property type="match status" value="1"/>
</dbReference>
<organism evidence="9 10">
    <name type="scientific">Bythopirellula goksoeyrii</name>
    <dbReference type="NCBI Taxonomy" id="1400387"/>
    <lineage>
        <taxon>Bacteria</taxon>
        <taxon>Pseudomonadati</taxon>
        <taxon>Planctomycetota</taxon>
        <taxon>Planctomycetia</taxon>
        <taxon>Pirellulales</taxon>
        <taxon>Lacipirellulaceae</taxon>
        <taxon>Bythopirellula</taxon>
    </lineage>
</organism>
<proteinExistence type="predicted"/>
<keyword evidence="10" id="KW-1185">Reference proteome</keyword>
<dbReference type="PANTHER" id="PTHR43289">
    <property type="entry name" value="MITOGEN-ACTIVATED PROTEIN KINASE KINASE KINASE 20-RELATED"/>
    <property type="match status" value="1"/>
</dbReference>
<dbReference type="PANTHER" id="PTHR43289:SF6">
    <property type="entry name" value="SERINE_THREONINE-PROTEIN KINASE NEKL-3"/>
    <property type="match status" value="1"/>
</dbReference>
<reference evidence="9 10" key="1">
    <citation type="submission" date="2019-08" db="EMBL/GenBank/DDBJ databases">
        <title>Deep-cultivation of Planctomycetes and their phenomic and genomic characterization uncovers novel biology.</title>
        <authorList>
            <person name="Wiegand S."/>
            <person name="Jogler M."/>
            <person name="Boedeker C."/>
            <person name="Pinto D."/>
            <person name="Vollmers J."/>
            <person name="Rivas-Marin E."/>
            <person name="Kohn T."/>
            <person name="Peeters S.H."/>
            <person name="Heuer A."/>
            <person name="Rast P."/>
            <person name="Oberbeckmann S."/>
            <person name="Bunk B."/>
            <person name="Jeske O."/>
            <person name="Meyerdierks A."/>
            <person name="Storesund J.E."/>
            <person name="Kallscheuer N."/>
            <person name="Luecker S."/>
            <person name="Lage O.M."/>
            <person name="Pohl T."/>
            <person name="Merkel B.J."/>
            <person name="Hornburger P."/>
            <person name="Mueller R.-W."/>
            <person name="Bruemmer F."/>
            <person name="Labrenz M."/>
            <person name="Spormann A.M."/>
            <person name="Op den Camp H."/>
            <person name="Overmann J."/>
            <person name="Amann R."/>
            <person name="Jetten M.S.M."/>
            <person name="Mascher T."/>
            <person name="Medema M.H."/>
            <person name="Devos D.P."/>
            <person name="Kaster A.-K."/>
            <person name="Ovreas L."/>
            <person name="Rohde M."/>
            <person name="Galperin M.Y."/>
            <person name="Jogler C."/>
        </authorList>
    </citation>
    <scope>NUCLEOTIDE SEQUENCE [LARGE SCALE GENOMIC DNA]</scope>
    <source>
        <strain evidence="9 10">Pr1d</strain>
    </source>
</reference>
<dbReference type="CDD" id="cd14014">
    <property type="entry name" value="STKc_PknB_like"/>
    <property type="match status" value="1"/>
</dbReference>
<feature type="domain" description="Guanylate cyclase" evidence="8">
    <location>
        <begin position="6"/>
        <end position="132"/>
    </location>
</feature>
<evidence type="ECO:0000313" key="10">
    <source>
        <dbReference type="Proteomes" id="UP000323917"/>
    </source>
</evidence>
<dbReference type="PROSITE" id="PS00107">
    <property type="entry name" value="PROTEIN_KINASE_ATP"/>
    <property type="match status" value="1"/>
</dbReference>
<accession>A0A5B9QFX9</accession>
<evidence type="ECO:0000313" key="9">
    <source>
        <dbReference type="EMBL" id="QEG36580.1"/>
    </source>
</evidence>
<keyword evidence="4 9" id="KW-0418">Kinase</keyword>
<dbReference type="GO" id="GO:0009190">
    <property type="term" value="P:cyclic nucleotide biosynthetic process"/>
    <property type="evidence" value="ECO:0007669"/>
    <property type="project" value="InterPro"/>
</dbReference>
<dbReference type="Pfam" id="PF00211">
    <property type="entry name" value="Guanylate_cyc"/>
    <property type="match status" value="1"/>
</dbReference>
<evidence type="ECO:0000256" key="1">
    <source>
        <dbReference type="ARBA" id="ARBA00004167"/>
    </source>
</evidence>
<dbReference type="InterPro" id="IPR001054">
    <property type="entry name" value="A/G_cyclase"/>
</dbReference>
<feature type="binding site" evidence="6">
    <location>
        <position position="261"/>
    </location>
    <ligand>
        <name>ATP</name>
        <dbReference type="ChEBI" id="CHEBI:30616"/>
    </ligand>
</feature>
<dbReference type="Gene3D" id="3.30.200.20">
    <property type="entry name" value="Phosphorylase Kinase, domain 1"/>
    <property type="match status" value="1"/>
</dbReference>
<dbReference type="OrthoDB" id="6111975at2"/>
<dbReference type="Gene3D" id="3.30.70.1230">
    <property type="entry name" value="Nucleotide cyclase"/>
    <property type="match status" value="1"/>
</dbReference>
<dbReference type="PROSITE" id="PS00108">
    <property type="entry name" value="PROTEIN_KINASE_ST"/>
    <property type="match status" value="1"/>
</dbReference>
<evidence type="ECO:0000259" key="8">
    <source>
        <dbReference type="PROSITE" id="PS50125"/>
    </source>
</evidence>
<dbReference type="Pfam" id="PF00069">
    <property type="entry name" value="Pkinase"/>
    <property type="match status" value="1"/>
</dbReference>
<evidence type="ECO:0000256" key="3">
    <source>
        <dbReference type="ARBA" id="ARBA00022741"/>
    </source>
</evidence>
<dbReference type="RefSeq" id="WP_148074905.1">
    <property type="nucleotide sequence ID" value="NZ_CP042913.1"/>
</dbReference>
<protein>
    <submittedName>
        <fullName evidence="9">Serine/threonine-protein kinase PknB</fullName>
        <ecNumber evidence="9">2.7.11.1</ecNumber>
    </submittedName>
</protein>
<evidence type="ECO:0000256" key="5">
    <source>
        <dbReference type="ARBA" id="ARBA00022840"/>
    </source>
</evidence>
<dbReference type="PROSITE" id="PS50125">
    <property type="entry name" value="GUANYLATE_CYCLASE_2"/>
    <property type="match status" value="1"/>
</dbReference>
<keyword evidence="5 6" id="KW-0067">ATP-binding</keyword>
<dbReference type="EC" id="2.7.11.1" evidence="9"/>
<dbReference type="EMBL" id="CP042913">
    <property type="protein sequence ID" value="QEG36580.1"/>
    <property type="molecule type" value="Genomic_DNA"/>
</dbReference>
<dbReference type="GO" id="GO:0005524">
    <property type="term" value="F:ATP binding"/>
    <property type="evidence" value="ECO:0007669"/>
    <property type="project" value="UniProtKB-UniRule"/>
</dbReference>
<evidence type="ECO:0000259" key="7">
    <source>
        <dbReference type="PROSITE" id="PS50011"/>
    </source>
</evidence>
<sequence>MAELKTFVFTDICRSVDLKNEMIGRSVTERDMAFIQQILMPHRERIEAHLEEMTGRVVSTAGDGHFLVFNNTIQAAVWAADVQKSHLENPIATPSGGQVEVRISMHVGVPQVDPTAPDNFVGKSVDYASRLNDYATGGEILVSRSVMAILDDVGLEGISFHLHGRRHLKGIGHVEVHELLYDEHGPRPLRQQPASNTDRQWTVIPTMGAGQNDGGHDSAVASAVRLKKVGNYELESLLGSGGMGDVYKGRHTQFGRQRAIKVIKPQYVAAGNEEVIRRFYQEIKAVGALEHRNIVVAIDSSAPTDRQHYLVMEYIEGVSVHDLVEQQGHLSVPDACEVVRQAARGLQYIHRNEMVHRDIKPSNLMLTLVDGDGVASQPAIAEADEPVEGVVKILDLGLALLAGDAQDRLTRFDNKAMGTGMYMSPEQWKTTSVDIRADIYSLGCTLYHLLAGKPPFVDSDLRPEKAHEKSTLPPIRTNAVPRKLWEIIEKMVAKKPEDRYATPAEVAAELTPFCEGNDLPALVHGYLEPSNSSSSHRYTRIDSGAGVDTWLSRASHLYPSRRWILRRGLPFLFVVGAFAALAWTAFQARQRTIANAMQQARDTLPLAAETAANDIGEYVTKRFQILQQAASEPELIEMVQSFSEDDARSELESYPLAKWIKKHRQDNMDRSPSDSWFVNDLSGKQITRHPLIVEETKLPEDSFLENYAYRDYFHGLGKNLTEEHAESIEPIESPNLSAVYLSTTTGELKVAFSVPVWSNPAQDEKPKIIAVLSMSVELGDFEVLNKNVQKGKDIVLVDLREDYLDTSVKAGKRGLILNHPFLSIWKDKQSPPRVFPEVLEAMDASEDHFIAGYHDPLSINPKTTYWGVFEPVSYTIQDMMTDTKKTLKAGWVVLVQTPAIN</sequence>
<dbReference type="PROSITE" id="PS50011">
    <property type="entry name" value="PROTEIN_KINASE_DOM"/>
    <property type="match status" value="1"/>
</dbReference>
<dbReference type="GO" id="GO:0035556">
    <property type="term" value="P:intracellular signal transduction"/>
    <property type="evidence" value="ECO:0007669"/>
    <property type="project" value="InterPro"/>
</dbReference>